<sequence length="135" mass="15504">MFDRRLLERVRSGRAEARTTIDTSVLMDDVLRHLRELFNVRRGSVPIRPDYGMPDINDLIHLMPDAIDILGTELRRQIIAFEPRLRDVTVRHVPSEDRPDSLTYAISAALDVDGRRERMAVETQIGDNGRVRLGD</sequence>
<evidence type="ECO:0000313" key="3">
    <source>
        <dbReference type="Proteomes" id="UP000032680"/>
    </source>
</evidence>
<dbReference type="PANTHER" id="PTHR38595:SF2">
    <property type="entry name" value="TYPE VI SECRETION SYSTEM BASEPLATE SUBUNIT TSSE"/>
    <property type="match status" value="1"/>
</dbReference>
<evidence type="ECO:0000313" key="2">
    <source>
        <dbReference type="EMBL" id="GAN77176.1"/>
    </source>
</evidence>
<dbReference type="PANTHER" id="PTHR38595">
    <property type="entry name" value="CYTOPLASMIC PROTEIN-RELATED"/>
    <property type="match status" value="1"/>
</dbReference>
<dbReference type="Gene3D" id="3.10.450.40">
    <property type="match status" value="1"/>
</dbReference>
<accession>A0A0D6P774</accession>
<dbReference type="InterPro" id="IPR007048">
    <property type="entry name" value="IraD/Gp25-like"/>
</dbReference>
<keyword evidence="3" id="KW-1185">Reference proteome</keyword>
<dbReference type="EMBL" id="BANB01000249">
    <property type="protein sequence ID" value="GAN77176.1"/>
    <property type="molecule type" value="Genomic_DNA"/>
</dbReference>
<protein>
    <recommendedName>
        <fullName evidence="1">IraD/Gp25-like domain-containing protein</fullName>
    </recommendedName>
</protein>
<dbReference type="AlphaFoldDB" id="A0A0D6P774"/>
<comment type="caution">
    <text evidence="2">The sequence shown here is derived from an EMBL/GenBank/DDBJ whole genome shotgun (WGS) entry which is preliminary data.</text>
</comment>
<dbReference type="InterPro" id="IPR017737">
    <property type="entry name" value="TssE1-like"/>
</dbReference>
<dbReference type="RefSeq" id="WP_048861168.1">
    <property type="nucleotide sequence ID" value="NZ_BANB01000249.1"/>
</dbReference>
<reference evidence="2 3" key="1">
    <citation type="submission" date="2012-11" db="EMBL/GenBank/DDBJ databases">
        <title>Whole genome sequence of Acidisphaera rubrifaciens HS-AP3.</title>
        <authorList>
            <person name="Azuma Y."/>
            <person name="Higashiura N."/>
            <person name="Hirakawa H."/>
            <person name="Matsushita K."/>
        </authorList>
    </citation>
    <scope>NUCLEOTIDE SEQUENCE [LARGE SCALE GENOMIC DNA]</scope>
    <source>
        <strain evidence="2 3">HS-AP3</strain>
    </source>
</reference>
<dbReference type="InterPro" id="IPR053176">
    <property type="entry name" value="T6SS_TssE1-like"/>
</dbReference>
<name>A0A0D6P774_9PROT</name>
<dbReference type="Proteomes" id="UP000032680">
    <property type="component" value="Unassembled WGS sequence"/>
</dbReference>
<organism evidence="2 3">
    <name type="scientific">Acidisphaera rubrifaciens HS-AP3</name>
    <dbReference type="NCBI Taxonomy" id="1231350"/>
    <lineage>
        <taxon>Bacteria</taxon>
        <taxon>Pseudomonadati</taxon>
        <taxon>Pseudomonadota</taxon>
        <taxon>Alphaproteobacteria</taxon>
        <taxon>Acetobacterales</taxon>
        <taxon>Acetobacteraceae</taxon>
        <taxon>Acidisphaera</taxon>
    </lineage>
</organism>
<dbReference type="Pfam" id="PF04965">
    <property type="entry name" value="GPW_gp25"/>
    <property type="match status" value="1"/>
</dbReference>
<gene>
    <name evidence="2" type="ORF">Asru_0249_07</name>
</gene>
<dbReference type="SUPFAM" id="SSF160719">
    <property type="entry name" value="gpW/gp25-like"/>
    <property type="match status" value="1"/>
</dbReference>
<dbReference type="OrthoDB" id="119583at2"/>
<feature type="domain" description="IraD/Gp25-like" evidence="1">
    <location>
        <begin position="26"/>
        <end position="113"/>
    </location>
</feature>
<dbReference type="NCBIfam" id="TIGR03357">
    <property type="entry name" value="VI_zyme"/>
    <property type="match status" value="1"/>
</dbReference>
<proteinExistence type="predicted"/>
<evidence type="ECO:0000259" key="1">
    <source>
        <dbReference type="Pfam" id="PF04965"/>
    </source>
</evidence>